<dbReference type="InterPro" id="IPR003029">
    <property type="entry name" value="S1_domain"/>
</dbReference>
<dbReference type="PANTHER" id="PTHR10724">
    <property type="entry name" value="30S RIBOSOMAL PROTEIN S1"/>
    <property type="match status" value="1"/>
</dbReference>
<dbReference type="PROSITE" id="PS50126">
    <property type="entry name" value="S1"/>
    <property type="match status" value="1"/>
</dbReference>
<sequence length="117" mass="13781">MRGYFIQKNERILCKVTGIQPYGVFVEYENYQGLIHISEISDRFVQDITKLFNIGDEIYAVILDFDDKNQKLQLSYKRALLVNSKVMEKVDIKIGFRSIEEKLDEWVKAKKEALKND</sequence>
<dbReference type="CDD" id="cd00164">
    <property type="entry name" value="S1_like"/>
    <property type="match status" value="1"/>
</dbReference>
<dbReference type="Gene3D" id="2.40.50.140">
    <property type="entry name" value="Nucleic acid-binding proteins"/>
    <property type="match status" value="1"/>
</dbReference>
<dbReference type="GO" id="GO:0006412">
    <property type="term" value="P:translation"/>
    <property type="evidence" value="ECO:0007669"/>
    <property type="project" value="TreeGrafter"/>
</dbReference>
<evidence type="ECO:0000313" key="3">
    <source>
        <dbReference type="Proteomes" id="UP000315938"/>
    </source>
</evidence>
<dbReference type="SMART" id="SM00316">
    <property type="entry name" value="S1"/>
    <property type="match status" value="1"/>
</dbReference>
<feature type="domain" description="S1 motif" evidence="1">
    <location>
        <begin position="9"/>
        <end position="77"/>
    </location>
</feature>
<dbReference type="AlphaFoldDB" id="A0A553IGY0"/>
<organism evidence="2 3">
    <name type="scientific">Acholeplasma laidlawii</name>
    <dbReference type="NCBI Taxonomy" id="2148"/>
    <lineage>
        <taxon>Bacteria</taxon>
        <taxon>Bacillati</taxon>
        <taxon>Mycoplasmatota</taxon>
        <taxon>Mollicutes</taxon>
        <taxon>Acholeplasmatales</taxon>
        <taxon>Acholeplasmataceae</taxon>
        <taxon>Acholeplasma</taxon>
    </lineage>
</organism>
<comment type="caution">
    <text evidence="2">The sequence shown here is derived from an EMBL/GenBank/DDBJ whole genome shotgun (WGS) entry which is preliminary data.</text>
</comment>
<dbReference type="InterPro" id="IPR050437">
    <property type="entry name" value="Ribos_protein_bS1-like"/>
</dbReference>
<accession>A0A553IGY0</accession>
<evidence type="ECO:0000313" key="2">
    <source>
        <dbReference type="EMBL" id="TRX99455.1"/>
    </source>
</evidence>
<gene>
    <name evidence="2" type="ORF">FNV44_06345</name>
</gene>
<dbReference type="Proteomes" id="UP000315938">
    <property type="component" value="Unassembled WGS sequence"/>
</dbReference>
<dbReference type="GO" id="GO:0003735">
    <property type="term" value="F:structural constituent of ribosome"/>
    <property type="evidence" value="ECO:0007669"/>
    <property type="project" value="TreeGrafter"/>
</dbReference>
<evidence type="ECO:0000259" key="1">
    <source>
        <dbReference type="PROSITE" id="PS50126"/>
    </source>
</evidence>
<name>A0A553IGY0_ACHLA</name>
<dbReference type="SUPFAM" id="SSF50249">
    <property type="entry name" value="Nucleic acid-binding proteins"/>
    <property type="match status" value="1"/>
</dbReference>
<dbReference type="InterPro" id="IPR012340">
    <property type="entry name" value="NA-bd_OB-fold"/>
</dbReference>
<dbReference type="GO" id="GO:0003729">
    <property type="term" value="F:mRNA binding"/>
    <property type="evidence" value="ECO:0007669"/>
    <property type="project" value="TreeGrafter"/>
</dbReference>
<reference evidence="2 3" key="1">
    <citation type="submission" date="2019-07" db="EMBL/GenBank/DDBJ databases">
        <title>Genome sequence of Acholeplasma laidlawii strain with increased resistance to erythromycin.</title>
        <authorList>
            <person name="Medvedeva E.S."/>
            <person name="Baranova N.B."/>
            <person name="Siniagina M.N."/>
            <person name="Mouzykantov A."/>
            <person name="Chernova O.A."/>
            <person name="Chernov V.M."/>
        </authorList>
    </citation>
    <scope>NUCLEOTIDE SEQUENCE [LARGE SCALE GENOMIC DNA]</scope>
    <source>
        <strain evidence="2 3">PG8REry</strain>
    </source>
</reference>
<proteinExistence type="predicted"/>
<protein>
    <submittedName>
        <fullName evidence="2">S1 RNA-binding domain-containing protein</fullName>
    </submittedName>
</protein>
<dbReference type="EMBL" id="VKID01000002">
    <property type="protein sequence ID" value="TRX99455.1"/>
    <property type="molecule type" value="Genomic_DNA"/>
</dbReference>
<dbReference type="Pfam" id="PF00575">
    <property type="entry name" value="S1"/>
    <property type="match status" value="1"/>
</dbReference>